<dbReference type="GO" id="GO:0031966">
    <property type="term" value="C:mitochondrial membrane"/>
    <property type="evidence" value="ECO:0007669"/>
    <property type="project" value="UniProtKB-SubCell"/>
</dbReference>
<evidence type="ECO:0000259" key="19">
    <source>
        <dbReference type="Pfam" id="PF01059"/>
    </source>
</evidence>
<comment type="catalytic activity">
    <reaction evidence="16 17">
        <text>a ubiquinone + NADH + 5 H(+)(in) = a ubiquinol + NAD(+) + 4 H(+)(out)</text>
        <dbReference type="Rhea" id="RHEA:29091"/>
        <dbReference type="Rhea" id="RHEA-COMP:9565"/>
        <dbReference type="Rhea" id="RHEA-COMP:9566"/>
        <dbReference type="ChEBI" id="CHEBI:15378"/>
        <dbReference type="ChEBI" id="CHEBI:16389"/>
        <dbReference type="ChEBI" id="CHEBI:17976"/>
        <dbReference type="ChEBI" id="CHEBI:57540"/>
        <dbReference type="ChEBI" id="CHEBI:57945"/>
        <dbReference type="EC" id="7.1.1.2"/>
    </reaction>
</comment>
<sequence length="434" mass="51017">MLMILMYFNPFSSIHWKMSISLNTMTLLFLFIPLNFFPSYLSMNMGCDIYSYLLLILTSYIFSLAILSSNNFLKLKKLFFLIALLMKMLYLSFMFTNFMLFYLFFELSLIPMIMIIMGWGTKIERMQASMYFLFYTMSSSLPLLYFLIMFYFKNMSYFYFFSHFNMKYNNMITILFFLAFLVKLPMYGFHLWLPKAHVESPVMGSMILAGVLLKLGGYGIIRIMNIMFEMIYKMNWFLISFSTWGGFMISLLCFNQMDMKVIVAFSSISHMSLLIGAIFSNYNLGMNSSVLMMMSHGLTSSGMFFMVNVFYERTKSRSLLKNKGLTNMSPNMSLCSFLIISSSMGVPPSINLLSELLLIYNILYMNTNLFFILFFSLLLSVMYSMYLFSFSFQGNIYSGMFFFKSIFMIEYLIMIIHWMLSNLMILKSNFLMTF</sequence>
<evidence type="ECO:0000256" key="3">
    <source>
        <dbReference type="ARBA" id="ARBA00009025"/>
    </source>
</evidence>
<geneLocation type="mitochondrion" evidence="20"/>
<feature type="transmembrane region" description="Helical" evidence="17">
    <location>
        <begin position="332"/>
        <end position="350"/>
    </location>
</feature>
<accession>A0AA50QZF6</accession>
<feature type="domain" description="NADH:quinone oxidoreductase/Mrp antiporter transmembrane" evidence="18">
    <location>
        <begin position="97"/>
        <end position="377"/>
    </location>
</feature>
<keyword evidence="7 17" id="KW-0679">Respiratory chain</keyword>
<dbReference type="GO" id="GO:0008137">
    <property type="term" value="F:NADH dehydrogenase (ubiquinone) activity"/>
    <property type="evidence" value="ECO:0007669"/>
    <property type="project" value="UniProtKB-UniRule"/>
</dbReference>
<keyword evidence="14 17" id="KW-0496">Mitochondrion</keyword>
<keyword evidence="9" id="KW-1278">Translocase</keyword>
<evidence type="ECO:0000256" key="7">
    <source>
        <dbReference type="ARBA" id="ARBA00022660"/>
    </source>
</evidence>
<evidence type="ECO:0000313" key="20">
    <source>
        <dbReference type="EMBL" id="WMD28019.1"/>
    </source>
</evidence>
<keyword evidence="12 17" id="KW-0520">NAD</keyword>
<evidence type="ECO:0000256" key="15">
    <source>
        <dbReference type="ARBA" id="ARBA00023136"/>
    </source>
</evidence>
<feature type="transmembrane region" description="Helical" evidence="17">
    <location>
        <begin position="49"/>
        <end position="66"/>
    </location>
</feature>
<dbReference type="GO" id="GO:0042773">
    <property type="term" value="P:ATP synthesis coupled electron transport"/>
    <property type="evidence" value="ECO:0007669"/>
    <property type="project" value="InterPro"/>
</dbReference>
<dbReference type="PANTHER" id="PTHR43507:SF20">
    <property type="entry name" value="NADH-UBIQUINONE OXIDOREDUCTASE CHAIN 4"/>
    <property type="match status" value="1"/>
</dbReference>
<dbReference type="Pfam" id="PF00361">
    <property type="entry name" value="Proton_antipo_M"/>
    <property type="match status" value="1"/>
</dbReference>
<dbReference type="InterPro" id="IPR000260">
    <property type="entry name" value="NADH4_N"/>
</dbReference>
<feature type="transmembrane region" description="Helical" evidence="17">
    <location>
        <begin position="172"/>
        <end position="193"/>
    </location>
</feature>
<evidence type="ECO:0000256" key="4">
    <source>
        <dbReference type="ARBA" id="ARBA00012944"/>
    </source>
</evidence>
<feature type="transmembrane region" description="Helical" evidence="17">
    <location>
        <begin position="401"/>
        <end position="420"/>
    </location>
</feature>
<evidence type="ECO:0000256" key="6">
    <source>
        <dbReference type="ARBA" id="ARBA00022448"/>
    </source>
</evidence>
<gene>
    <name evidence="20" type="primary">ND4</name>
</gene>
<dbReference type="InterPro" id="IPR001750">
    <property type="entry name" value="ND/Mrp_TM"/>
</dbReference>
<dbReference type="GO" id="GO:0015990">
    <property type="term" value="P:electron transport coupled proton transport"/>
    <property type="evidence" value="ECO:0007669"/>
    <property type="project" value="TreeGrafter"/>
</dbReference>
<evidence type="ECO:0000256" key="12">
    <source>
        <dbReference type="ARBA" id="ARBA00023027"/>
    </source>
</evidence>
<dbReference type="AlphaFoldDB" id="A0AA50QZF6"/>
<evidence type="ECO:0000256" key="10">
    <source>
        <dbReference type="ARBA" id="ARBA00022982"/>
    </source>
</evidence>
<comment type="function">
    <text evidence="17">Core subunit of the mitochondrial membrane respiratory chain NADH dehydrogenase (Complex I) which catalyzes electron transfer from NADH through the respiratory chain, using ubiquinone as an electron acceptor. Essential for the catalytic activity and assembly of complex I.</text>
</comment>
<feature type="transmembrane region" description="Helical" evidence="17">
    <location>
        <begin position="132"/>
        <end position="152"/>
    </location>
</feature>
<feature type="transmembrane region" description="Helical" evidence="17">
    <location>
        <begin position="205"/>
        <end position="228"/>
    </location>
</feature>
<evidence type="ECO:0000256" key="11">
    <source>
        <dbReference type="ARBA" id="ARBA00022989"/>
    </source>
</evidence>
<dbReference type="PANTHER" id="PTHR43507">
    <property type="entry name" value="NADH-UBIQUINONE OXIDOREDUCTASE CHAIN 4"/>
    <property type="match status" value="1"/>
</dbReference>
<dbReference type="GO" id="GO:0003954">
    <property type="term" value="F:NADH dehydrogenase activity"/>
    <property type="evidence" value="ECO:0007669"/>
    <property type="project" value="TreeGrafter"/>
</dbReference>
<keyword evidence="6 17" id="KW-0813">Transport</keyword>
<keyword evidence="8 17" id="KW-0812">Transmembrane</keyword>
<dbReference type="EMBL" id="OP919351">
    <property type="protein sequence ID" value="WMD28019.1"/>
    <property type="molecule type" value="Genomic_DNA"/>
</dbReference>
<organism evidence="20">
    <name type="scientific">Elaphrothrips spiniceps</name>
    <dbReference type="NCBI Taxonomy" id="3003602"/>
    <lineage>
        <taxon>Eukaryota</taxon>
        <taxon>Metazoa</taxon>
        <taxon>Ecdysozoa</taxon>
        <taxon>Arthropoda</taxon>
        <taxon>Hexapoda</taxon>
        <taxon>Insecta</taxon>
        <taxon>Pterygota</taxon>
        <taxon>Neoptera</taxon>
        <taxon>Paraneoptera</taxon>
        <taxon>Thysanoptera</taxon>
        <taxon>Tubulifera</taxon>
        <taxon>Phlaeothripoidea</taxon>
        <taxon>Phlaeothripidae</taxon>
        <taxon>Idolothripinae</taxon>
        <taxon>Elaphrothrips</taxon>
    </lineage>
</organism>
<evidence type="ECO:0000256" key="13">
    <source>
        <dbReference type="ARBA" id="ARBA00023075"/>
    </source>
</evidence>
<proteinExistence type="inferred from homology"/>
<evidence type="ECO:0000259" key="18">
    <source>
        <dbReference type="Pfam" id="PF00361"/>
    </source>
</evidence>
<dbReference type="InterPro" id="IPR003918">
    <property type="entry name" value="NADH_UbQ_OxRdtase"/>
</dbReference>
<dbReference type="EC" id="7.1.1.2" evidence="4 17"/>
<evidence type="ECO:0000256" key="2">
    <source>
        <dbReference type="ARBA" id="ARBA00004225"/>
    </source>
</evidence>
<dbReference type="GO" id="GO:0048039">
    <property type="term" value="F:ubiquinone binding"/>
    <property type="evidence" value="ECO:0007669"/>
    <property type="project" value="TreeGrafter"/>
</dbReference>
<evidence type="ECO:0000256" key="5">
    <source>
        <dbReference type="ARBA" id="ARBA00021006"/>
    </source>
</evidence>
<keyword evidence="13 17" id="KW-0830">Ubiquinone</keyword>
<feature type="transmembrane region" description="Helical" evidence="17">
    <location>
        <begin position="261"/>
        <end position="279"/>
    </location>
</feature>
<evidence type="ECO:0000256" key="17">
    <source>
        <dbReference type="RuleBase" id="RU003297"/>
    </source>
</evidence>
<keyword evidence="11 17" id="KW-1133">Transmembrane helix</keyword>
<feature type="transmembrane region" description="Helical" evidence="17">
    <location>
        <begin position="370"/>
        <end position="389"/>
    </location>
</feature>
<evidence type="ECO:0000256" key="16">
    <source>
        <dbReference type="ARBA" id="ARBA00049551"/>
    </source>
</evidence>
<dbReference type="PRINTS" id="PR01437">
    <property type="entry name" value="NUOXDRDTASE4"/>
</dbReference>
<comment type="function">
    <text evidence="1">Core subunit of the mitochondrial membrane respiratory chain NADH dehydrogenase (Complex I) that is believed to belong to the minimal assembly required for catalysis. Complex I functions in the transfer of electrons from NADH to the respiratory chain. The immediate electron acceptor for the enzyme is believed to be ubiquinone.</text>
</comment>
<evidence type="ECO:0000256" key="1">
    <source>
        <dbReference type="ARBA" id="ARBA00003257"/>
    </source>
</evidence>
<keyword evidence="10 17" id="KW-0249">Electron transport</keyword>
<keyword evidence="15 17" id="KW-0472">Membrane</keyword>
<feature type="transmembrane region" description="Helical" evidence="17">
    <location>
        <begin position="20"/>
        <end position="37"/>
    </location>
</feature>
<feature type="transmembrane region" description="Helical" evidence="17">
    <location>
        <begin position="234"/>
        <end position="254"/>
    </location>
</feature>
<protein>
    <recommendedName>
        <fullName evidence="5 17">NADH-ubiquinone oxidoreductase chain 4</fullName>
        <ecNumber evidence="4 17">7.1.1.2</ecNumber>
    </recommendedName>
</protein>
<comment type="similarity">
    <text evidence="3 17">Belongs to the complex I subunit 4 family.</text>
</comment>
<reference evidence="20" key="1">
    <citation type="submission" date="2022-11" db="EMBL/GenBank/DDBJ databases">
        <title>Complete mitochondrial genome of Elaphrothrips spiniceps (Thysanoptera: Phlaeothripidae).</title>
        <authorList>
            <person name="Li C."/>
            <person name="Dang L."/>
        </authorList>
    </citation>
    <scope>NUCLEOTIDE SEQUENCE</scope>
    <source>
        <strain evidence="20">JM2019557</strain>
    </source>
</reference>
<dbReference type="Pfam" id="PF01059">
    <property type="entry name" value="Oxidored_q5_N"/>
    <property type="match status" value="1"/>
</dbReference>
<comment type="subcellular location">
    <subcellularLocation>
        <location evidence="2 17">Mitochondrion membrane</location>
        <topology evidence="2 17">Multi-pass membrane protein</topology>
    </subcellularLocation>
</comment>
<feature type="transmembrane region" description="Helical" evidence="17">
    <location>
        <begin position="291"/>
        <end position="311"/>
    </location>
</feature>
<evidence type="ECO:0000256" key="8">
    <source>
        <dbReference type="ARBA" id="ARBA00022692"/>
    </source>
</evidence>
<name>A0AA50QZF6_9NEOP</name>
<feature type="domain" description="NADH:ubiquinone oxidoreductase chain 4 N-terminal" evidence="19">
    <location>
        <begin position="2"/>
        <end position="90"/>
    </location>
</feature>
<evidence type="ECO:0000256" key="9">
    <source>
        <dbReference type="ARBA" id="ARBA00022967"/>
    </source>
</evidence>
<evidence type="ECO:0000256" key="14">
    <source>
        <dbReference type="ARBA" id="ARBA00023128"/>
    </source>
</evidence>